<evidence type="ECO:0000313" key="2">
    <source>
        <dbReference type="EMBL" id="CAB1441047.1"/>
    </source>
</evidence>
<dbReference type="EMBL" id="CADEAL010002557">
    <property type="protein sequence ID" value="CAB1441047.1"/>
    <property type="molecule type" value="Genomic_DNA"/>
</dbReference>
<comment type="caution">
    <text evidence="2">The sequence shown here is derived from an EMBL/GenBank/DDBJ whole genome shotgun (WGS) entry which is preliminary data.</text>
</comment>
<accession>A0A9N7YWJ7</accession>
<dbReference type="AlphaFoldDB" id="A0A9N7YWJ7"/>
<evidence type="ECO:0000313" key="3">
    <source>
        <dbReference type="Proteomes" id="UP001153269"/>
    </source>
</evidence>
<proteinExistence type="predicted"/>
<protein>
    <submittedName>
        <fullName evidence="2">Uncharacterized protein</fullName>
    </submittedName>
</protein>
<reference evidence="2" key="1">
    <citation type="submission" date="2020-03" db="EMBL/GenBank/DDBJ databases">
        <authorList>
            <person name="Weist P."/>
        </authorList>
    </citation>
    <scope>NUCLEOTIDE SEQUENCE</scope>
</reference>
<name>A0A9N7YWJ7_PLEPL</name>
<sequence length="81" mass="8868">MTAAAADVHPLHRGSTAGTGLSSTRHQERSVSYPSALGQLLLEEGSQSYHEPRRDHLQLKQGHLHILARLFPVSTTESVRS</sequence>
<gene>
    <name evidence="2" type="ORF">PLEPLA_LOCUS28837</name>
</gene>
<evidence type="ECO:0000256" key="1">
    <source>
        <dbReference type="SAM" id="MobiDB-lite"/>
    </source>
</evidence>
<keyword evidence="3" id="KW-1185">Reference proteome</keyword>
<dbReference type="Proteomes" id="UP001153269">
    <property type="component" value="Unassembled WGS sequence"/>
</dbReference>
<feature type="region of interest" description="Disordered" evidence="1">
    <location>
        <begin position="1"/>
        <end position="37"/>
    </location>
</feature>
<organism evidence="2 3">
    <name type="scientific">Pleuronectes platessa</name>
    <name type="common">European plaice</name>
    <dbReference type="NCBI Taxonomy" id="8262"/>
    <lineage>
        <taxon>Eukaryota</taxon>
        <taxon>Metazoa</taxon>
        <taxon>Chordata</taxon>
        <taxon>Craniata</taxon>
        <taxon>Vertebrata</taxon>
        <taxon>Euteleostomi</taxon>
        <taxon>Actinopterygii</taxon>
        <taxon>Neopterygii</taxon>
        <taxon>Teleostei</taxon>
        <taxon>Neoteleostei</taxon>
        <taxon>Acanthomorphata</taxon>
        <taxon>Carangaria</taxon>
        <taxon>Pleuronectiformes</taxon>
        <taxon>Pleuronectoidei</taxon>
        <taxon>Pleuronectidae</taxon>
        <taxon>Pleuronectes</taxon>
    </lineage>
</organism>